<dbReference type="PROSITE" id="PS50106">
    <property type="entry name" value="PDZ"/>
    <property type="match status" value="1"/>
</dbReference>
<dbReference type="AlphaFoldDB" id="A0A8S9ZDW7"/>
<dbReference type="Pfam" id="PF00595">
    <property type="entry name" value="PDZ"/>
    <property type="match status" value="1"/>
</dbReference>
<dbReference type="Proteomes" id="UP000605970">
    <property type="component" value="Unassembled WGS sequence"/>
</dbReference>
<dbReference type="InterPro" id="IPR001478">
    <property type="entry name" value="PDZ"/>
</dbReference>
<organism evidence="3 4">
    <name type="scientific">Meloidogyne graminicola</name>
    <dbReference type="NCBI Taxonomy" id="189291"/>
    <lineage>
        <taxon>Eukaryota</taxon>
        <taxon>Metazoa</taxon>
        <taxon>Ecdysozoa</taxon>
        <taxon>Nematoda</taxon>
        <taxon>Chromadorea</taxon>
        <taxon>Rhabditida</taxon>
        <taxon>Tylenchina</taxon>
        <taxon>Tylenchomorpha</taxon>
        <taxon>Tylenchoidea</taxon>
        <taxon>Meloidogynidae</taxon>
        <taxon>Meloidogyninae</taxon>
        <taxon>Meloidogyne</taxon>
    </lineage>
</organism>
<dbReference type="InterPro" id="IPR040264">
    <property type="entry name" value="T15H9.4-like"/>
</dbReference>
<feature type="compositionally biased region" description="Basic and acidic residues" evidence="1">
    <location>
        <begin position="229"/>
        <end position="243"/>
    </location>
</feature>
<feature type="region of interest" description="Disordered" evidence="1">
    <location>
        <begin position="229"/>
        <end position="288"/>
    </location>
</feature>
<dbReference type="PANTHER" id="PTHR31327">
    <property type="entry name" value="SPERM MEIOSIS PDZ DOMAIN CONTAINING PROTEINS-RELATED"/>
    <property type="match status" value="1"/>
</dbReference>
<feature type="compositionally biased region" description="Acidic residues" evidence="1">
    <location>
        <begin position="277"/>
        <end position="288"/>
    </location>
</feature>
<gene>
    <name evidence="3" type="ORF">Mgra_00009103</name>
</gene>
<evidence type="ECO:0000256" key="1">
    <source>
        <dbReference type="SAM" id="MobiDB-lite"/>
    </source>
</evidence>
<keyword evidence="4" id="KW-1185">Reference proteome</keyword>
<protein>
    <submittedName>
        <fullName evidence="3">PDZ domain-containing protein</fullName>
    </submittedName>
</protein>
<feature type="domain" description="PDZ" evidence="2">
    <location>
        <begin position="115"/>
        <end position="170"/>
    </location>
</feature>
<comment type="caution">
    <text evidence="3">The sequence shown here is derived from an EMBL/GenBank/DDBJ whole genome shotgun (WGS) entry which is preliminary data.</text>
</comment>
<dbReference type="InterPro" id="IPR036034">
    <property type="entry name" value="PDZ_sf"/>
</dbReference>
<evidence type="ECO:0000259" key="2">
    <source>
        <dbReference type="PROSITE" id="PS50106"/>
    </source>
</evidence>
<reference evidence="3" key="1">
    <citation type="journal article" date="2020" name="Ecol. Evol.">
        <title>Genome structure and content of the rice root-knot nematode (Meloidogyne graminicola).</title>
        <authorList>
            <person name="Phan N.T."/>
            <person name="Danchin E.G.J."/>
            <person name="Klopp C."/>
            <person name="Perfus-Barbeoch L."/>
            <person name="Kozlowski D.K."/>
            <person name="Koutsovoulos G.D."/>
            <person name="Lopez-Roques C."/>
            <person name="Bouchez O."/>
            <person name="Zahm M."/>
            <person name="Besnard G."/>
            <person name="Bellafiore S."/>
        </authorList>
    </citation>
    <scope>NUCLEOTIDE SEQUENCE</scope>
    <source>
        <strain evidence="3">VN-18</strain>
    </source>
</reference>
<dbReference type="Gene3D" id="2.30.42.10">
    <property type="match status" value="1"/>
</dbReference>
<proteinExistence type="predicted"/>
<sequence>MTDKRTSGKYIEESDVIVDIKDQDLGILFADGTSPPRIQKLDLLSCFTGSLMVGDLILQVDKKAIRTARDFFDAAQVSGNEVKTVRIRYRRDTFYQIRVLKVAANKRRPNIHTLTVQIRWRDGLTVGLNVDKKGSNILITGIEPNSVAAIHFRLGDIILEVNDKKVTDVSATKKAIKQGFINKNNAILRVERDVTPAKRICDPAEDVQTIITRNSGFWNRPSRLRAIDEEGKKPQRVYNRPETETEPLPVDDYGKALISTPNRDGGAARSDEAAIAETEEETTEEEEV</sequence>
<dbReference type="EMBL" id="JABEBT010000137">
    <property type="protein sequence ID" value="KAF7629914.1"/>
    <property type="molecule type" value="Genomic_DNA"/>
</dbReference>
<dbReference type="SUPFAM" id="SSF50156">
    <property type="entry name" value="PDZ domain-like"/>
    <property type="match status" value="1"/>
</dbReference>
<name>A0A8S9ZDW7_9BILA</name>
<accession>A0A8S9ZDW7</accession>
<evidence type="ECO:0000313" key="4">
    <source>
        <dbReference type="Proteomes" id="UP000605970"/>
    </source>
</evidence>
<evidence type="ECO:0000313" key="3">
    <source>
        <dbReference type="EMBL" id="KAF7629914.1"/>
    </source>
</evidence>
<dbReference type="SMART" id="SM00228">
    <property type="entry name" value="PDZ"/>
    <property type="match status" value="2"/>
</dbReference>
<dbReference type="OrthoDB" id="17255at2759"/>